<keyword evidence="7" id="KW-0479">Metal-binding</keyword>
<evidence type="ECO:0000256" key="13">
    <source>
        <dbReference type="SAM" id="Phobius"/>
    </source>
</evidence>
<keyword evidence="16" id="KW-1185">Reference proteome</keyword>
<keyword evidence="11 13" id="KW-0472">Membrane</keyword>
<dbReference type="GO" id="GO:0005886">
    <property type="term" value="C:plasma membrane"/>
    <property type="evidence" value="ECO:0007669"/>
    <property type="project" value="UniProtKB-SubCell"/>
</dbReference>
<evidence type="ECO:0000256" key="6">
    <source>
        <dbReference type="ARBA" id="ARBA00022692"/>
    </source>
</evidence>
<feature type="domain" description="Cytochrome b561 bacterial/Ni-hydrogenase" evidence="14">
    <location>
        <begin position="3"/>
        <end position="174"/>
    </location>
</feature>
<feature type="transmembrane region" description="Helical" evidence="13">
    <location>
        <begin position="141"/>
        <end position="162"/>
    </location>
</feature>
<gene>
    <name evidence="15" type="ORF">CR162_03660</name>
</gene>
<dbReference type="InterPro" id="IPR011577">
    <property type="entry name" value="Cyt_b561_bac/Ni-Hgenase"/>
</dbReference>
<evidence type="ECO:0000313" key="15">
    <source>
        <dbReference type="EMBL" id="PHK96436.1"/>
    </source>
</evidence>
<dbReference type="PANTHER" id="PTHR30529:SF3">
    <property type="entry name" value="CYTOCHROME B561 HOMOLOG 1"/>
    <property type="match status" value="1"/>
</dbReference>
<sequence length="182" mass="19721">MPYTRTARLLHWATALAVLAIAALGLWIAWAPPQEEAFKLRLYNIHESLGITVLLATLLRLFWRWRHPPPPVHPPPPPLLQGAAFATHAALYALLLAMPVVGFLATNAWGFPLSLFGVIPLPSPVGRSEALAPPLTAVHGWMALALGLLVALHAGAALWHHWARGDDTLRRMLPRRAGPGGG</sequence>
<keyword evidence="5" id="KW-0349">Heme</keyword>
<feature type="transmembrane region" description="Helical" evidence="13">
    <location>
        <begin position="42"/>
        <end position="63"/>
    </location>
</feature>
<dbReference type="Gene3D" id="1.20.950.20">
    <property type="entry name" value="Transmembrane di-heme cytochromes, Chain C"/>
    <property type="match status" value="1"/>
</dbReference>
<dbReference type="RefSeq" id="WP_099094166.1">
    <property type="nucleotide sequence ID" value="NZ_PDNU01000003.1"/>
</dbReference>
<dbReference type="InterPro" id="IPR016174">
    <property type="entry name" value="Di-haem_cyt_TM"/>
</dbReference>
<evidence type="ECO:0000256" key="3">
    <source>
        <dbReference type="ARBA" id="ARBA00022448"/>
    </source>
</evidence>
<dbReference type="GO" id="GO:0009055">
    <property type="term" value="F:electron transfer activity"/>
    <property type="evidence" value="ECO:0007669"/>
    <property type="project" value="InterPro"/>
</dbReference>
<feature type="transmembrane region" description="Helical" evidence="13">
    <location>
        <begin position="83"/>
        <end position="105"/>
    </location>
</feature>
<dbReference type="AlphaFoldDB" id="A0A2C7AGV7"/>
<keyword evidence="9 13" id="KW-1133">Transmembrane helix</keyword>
<evidence type="ECO:0000256" key="2">
    <source>
        <dbReference type="ARBA" id="ARBA00004651"/>
    </source>
</evidence>
<evidence type="ECO:0000256" key="9">
    <source>
        <dbReference type="ARBA" id="ARBA00022989"/>
    </source>
</evidence>
<comment type="cofactor">
    <cofactor evidence="1">
        <name>heme b</name>
        <dbReference type="ChEBI" id="CHEBI:60344"/>
    </cofactor>
</comment>
<dbReference type="Proteomes" id="UP000223527">
    <property type="component" value="Unassembled WGS sequence"/>
</dbReference>
<organism evidence="15 16">
    <name type="scientific">Teichococcus rhizosphaerae</name>
    <dbReference type="NCBI Taxonomy" id="1335062"/>
    <lineage>
        <taxon>Bacteria</taxon>
        <taxon>Pseudomonadati</taxon>
        <taxon>Pseudomonadota</taxon>
        <taxon>Alphaproteobacteria</taxon>
        <taxon>Acetobacterales</taxon>
        <taxon>Roseomonadaceae</taxon>
        <taxon>Roseomonas</taxon>
    </lineage>
</organism>
<dbReference type="InterPro" id="IPR052168">
    <property type="entry name" value="Cytochrome_b561_oxidase"/>
</dbReference>
<evidence type="ECO:0000313" key="16">
    <source>
        <dbReference type="Proteomes" id="UP000223527"/>
    </source>
</evidence>
<name>A0A2C7AGV7_9PROT</name>
<evidence type="ECO:0000256" key="12">
    <source>
        <dbReference type="ARBA" id="ARBA00037975"/>
    </source>
</evidence>
<evidence type="ECO:0000256" key="11">
    <source>
        <dbReference type="ARBA" id="ARBA00023136"/>
    </source>
</evidence>
<dbReference type="GO" id="GO:0022904">
    <property type="term" value="P:respiratory electron transport chain"/>
    <property type="evidence" value="ECO:0007669"/>
    <property type="project" value="InterPro"/>
</dbReference>
<keyword evidence="10" id="KW-0408">Iron</keyword>
<dbReference type="PANTHER" id="PTHR30529">
    <property type="entry name" value="CYTOCHROME B561"/>
    <property type="match status" value="1"/>
</dbReference>
<evidence type="ECO:0000256" key="5">
    <source>
        <dbReference type="ARBA" id="ARBA00022617"/>
    </source>
</evidence>
<feature type="transmembrane region" description="Helical" evidence="13">
    <location>
        <begin position="9"/>
        <end position="30"/>
    </location>
</feature>
<dbReference type="Pfam" id="PF01292">
    <property type="entry name" value="Ni_hydr_CYTB"/>
    <property type="match status" value="1"/>
</dbReference>
<reference evidence="15 16" key="1">
    <citation type="submission" date="2017-10" db="EMBL/GenBank/DDBJ databases">
        <authorList>
            <person name="Banno H."/>
            <person name="Chua N.-H."/>
        </authorList>
    </citation>
    <scope>NUCLEOTIDE SEQUENCE [LARGE SCALE GENOMIC DNA]</scope>
    <source>
        <strain evidence="15 16">YW11</strain>
    </source>
</reference>
<comment type="caution">
    <text evidence="15">The sequence shown here is derived from an EMBL/GenBank/DDBJ whole genome shotgun (WGS) entry which is preliminary data.</text>
</comment>
<dbReference type="EMBL" id="PDNU01000003">
    <property type="protein sequence ID" value="PHK96436.1"/>
    <property type="molecule type" value="Genomic_DNA"/>
</dbReference>
<keyword evidence="4" id="KW-1003">Cell membrane</keyword>
<proteinExistence type="inferred from homology"/>
<evidence type="ECO:0000256" key="1">
    <source>
        <dbReference type="ARBA" id="ARBA00001970"/>
    </source>
</evidence>
<evidence type="ECO:0000256" key="4">
    <source>
        <dbReference type="ARBA" id="ARBA00022475"/>
    </source>
</evidence>
<keyword evidence="8" id="KW-0249">Electron transport</keyword>
<evidence type="ECO:0000259" key="14">
    <source>
        <dbReference type="Pfam" id="PF01292"/>
    </source>
</evidence>
<evidence type="ECO:0000256" key="7">
    <source>
        <dbReference type="ARBA" id="ARBA00022723"/>
    </source>
</evidence>
<keyword evidence="3" id="KW-0813">Transport</keyword>
<comment type="subcellular location">
    <subcellularLocation>
        <location evidence="2">Cell membrane</location>
        <topology evidence="2">Multi-pass membrane protein</topology>
    </subcellularLocation>
</comment>
<evidence type="ECO:0000256" key="8">
    <source>
        <dbReference type="ARBA" id="ARBA00022982"/>
    </source>
</evidence>
<accession>A0A2C7AGV7</accession>
<dbReference type="OrthoDB" id="1247465at2"/>
<keyword evidence="6 13" id="KW-0812">Transmembrane</keyword>
<dbReference type="SUPFAM" id="SSF81342">
    <property type="entry name" value="Transmembrane di-heme cytochromes"/>
    <property type="match status" value="1"/>
</dbReference>
<evidence type="ECO:0000256" key="10">
    <source>
        <dbReference type="ARBA" id="ARBA00023004"/>
    </source>
</evidence>
<protein>
    <submittedName>
        <fullName evidence="15">Cytochrome B</fullName>
    </submittedName>
</protein>
<dbReference type="GO" id="GO:0020037">
    <property type="term" value="F:heme binding"/>
    <property type="evidence" value="ECO:0007669"/>
    <property type="project" value="TreeGrafter"/>
</dbReference>
<comment type="similarity">
    <text evidence="12">Belongs to the cytochrome b561 family.</text>
</comment>
<dbReference type="GO" id="GO:0046872">
    <property type="term" value="F:metal ion binding"/>
    <property type="evidence" value="ECO:0007669"/>
    <property type="project" value="UniProtKB-KW"/>
</dbReference>